<proteinExistence type="predicted"/>
<name>A0AAD4UVG1_PRUDU</name>
<keyword evidence="3" id="KW-1185">Reference proteome</keyword>
<dbReference type="AlphaFoldDB" id="A0AAD4UVG1"/>
<feature type="coiled-coil region" evidence="1">
    <location>
        <begin position="1"/>
        <end position="35"/>
    </location>
</feature>
<evidence type="ECO:0000313" key="2">
    <source>
        <dbReference type="EMBL" id="KAI5312836.1"/>
    </source>
</evidence>
<accession>A0AAD4UVG1</accession>
<comment type="caution">
    <text evidence="2">The sequence shown here is derived from an EMBL/GenBank/DDBJ whole genome shotgun (WGS) entry which is preliminary data.</text>
</comment>
<dbReference type="InterPro" id="IPR006912">
    <property type="entry name" value="Harbinger_derived_prot"/>
</dbReference>
<evidence type="ECO:0000256" key="1">
    <source>
        <dbReference type="SAM" id="Coils"/>
    </source>
</evidence>
<organism evidence="2 3">
    <name type="scientific">Prunus dulcis</name>
    <name type="common">Almond</name>
    <name type="synonym">Amygdalus dulcis</name>
    <dbReference type="NCBI Taxonomy" id="3755"/>
    <lineage>
        <taxon>Eukaryota</taxon>
        <taxon>Viridiplantae</taxon>
        <taxon>Streptophyta</taxon>
        <taxon>Embryophyta</taxon>
        <taxon>Tracheophyta</taxon>
        <taxon>Spermatophyta</taxon>
        <taxon>Magnoliopsida</taxon>
        <taxon>eudicotyledons</taxon>
        <taxon>Gunneridae</taxon>
        <taxon>Pentapetalae</taxon>
        <taxon>rosids</taxon>
        <taxon>fabids</taxon>
        <taxon>Rosales</taxon>
        <taxon>Rosaceae</taxon>
        <taxon>Amygdaloideae</taxon>
        <taxon>Amygdaleae</taxon>
        <taxon>Prunus</taxon>
    </lineage>
</organism>
<dbReference type="Pfam" id="PF04827">
    <property type="entry name" value="Plant_tran"/>
    <property type="match status" value="1"/>
</dbReference>
<dbReference type="EMBL" id="JAJFAZ020000008">
    <property type="protein sequence ID" value="KAI5312836.1"/>
    <property type="molecule type" value="Genomic_DNA"/>
</dbReference>
<reference evidence="2 3" key="1">
    <citation type="journal article" date="2022" name="G3 (Bethesda)">
        <title>Whole-genome sequence and methylome profiling of the almond [Prunus dulcis (Mill.) D.A. Webb] cultivar 'Nonpareil'.</title>
        <authorList>
            <person name="D'Amico-Willman K.M."/>
            <person name="Ouma W.Z."/>
            <person name="Meulia T."/>
            <person name="Sideli G.M."/>
            <person name="Gradziel T.M."/>
            <person name="Fresnedo-Ramirez J."/>
        </authorList>
    </citation>
    <scope>NUCLEOTIDE SEQUENCE [LARGE SCALE GENOMIC DNA]</scope>
    <source>
        <strain evidence="2">Clone GOH B32 T37-40</strain>
    </source>
</reference>
<keyword evidence="1" id="KW-0175">Coiled coil</keyword>
<dbReference type="Proteomes" id="UP001054821">
    <property type="component" value="Chromosome 8"/>
</dbReference>
<sequence length="105" mass="12630">MSHLRRVLERQEQEEEEIRCRCAEEDREVNEEEEEMVVAVCIPNESRKHHHRRALNVDRHRQPRVENLYNMEYLRKPTARDLRRLVQKAEAQGFPGLIGSIDCMH</sequence>
<evidence type="ECO:0000313" key="3">
    <source>
        <dbReference type="Proteomes" id="UP001054821"/>
    </source>
</evidence>
<gene>
    <name evidence="2" type="ORF">L3X38_042010</name>
</gene>
<protein>
    <submittedName>
        <fullName evidence="2">Uncharacterized protein</fullName>
    </submittedName>
</protein>